<dbReference type="Pfam" id="PF04586">
    <property type="entry name" value="Peptidase_S78"/>
    <property type="match status" value="1"/>
</dbReference>
<dbReference type="EMBL" id="JGVR01000058">
    <property type="protein sequence ID" value="KEZ13546.1"/>
    <property type="molecule type" value="Genomic_DNA"/>
</dbReference>
<evidence type="ECO:0000313" key="6">
    <source>
        <dbReference type="Proteomes" id="UP000028534"/>
    </source>
</evidence>
<dbReference type="InterPro" id="IPR054613">
    <property type="entry name" value="Peptidase_S78_dom"/>
</dbReference>
<evidence type="ECO:0000256" key="2">
    <source>
        <dbReference type="ARBA" id="ARBA00022670"/>
    </source>
</evidence>
<proteinExistence type="predicted"/>
<dbReference type="RefSeq" id="WP_051887073.1">
    <property type="nucleotide sequence ID" value="NZ_JGVR01000058.1"/>
</dbReference>
<keyword evidence="3" id="KW-0378">Hydrolase</keyword>
<organism evidence="5 6">
    <name type="scientific">Sphingobium yanoikuyae</name>
    <name type="common">Sphingomonas yanoikuyae</name>
    <dbReference type="NCBI Taxonomy" id="13690"/>
    <lineage>
        <taxon>Bacteria</taxon>
        <taxon>Pseudomonadati</taxon>
        <taxon>Pseudomonadota</taxon>
        <taxon>Alphaproteobacteria</taxon>
        <taxon>Sphingomonadales</taxon>
        <taxon>Sphingomonadaceae</taxon>
        <taxon>Sphingobium</taxon>
    </lineage>
</organism>
<name>A0A084E6F4_SPHYA</name>
<comment type="caution">
    <text evidence="5">The sequence shown here is derived from an EMBL/GenBank/DDBJ whole genome shotgun (WGS) entry which is preliminary data.</text>
</comment>
<accession>A0A084E6F4</accession>
<evidence type="ECO:0000256" key="3">
    <source>
        <dbReference type="ARBA" id="ARBA00022801"/>
    </source>
</evidence>
<feature type="domain" description="Prohead serine protease" evidence="4">
    <location>
        <begin position="50"/>
        <end position="153"/>
    </location>
</feature>
<reference evidence="5 6" key="1">
    <citation type="submission" date="2014-03" db="EMBL/GenBank/DDBJ databases">
        <title>Genome sequence of Sphingobium yanoikuyae B1.</title>
        <authorList>
            <person name="Gan H.M."/>
            <person name="Gan H.Y."/>
            <person name="Savka M.A."/>
        </authorList>
    </citation>
    <scope>NUCLEOTIDE SEQUENCE [LARGE SCALE GENOMIC DNA]</scope>
    <source>
        <strain evidence="5 6">B1</strain>
    </source>
</reference>
<evidence type="ECO:0000313" key="5">
    <source>
        <dbReference type="EMBL" id="KEZ13546.1"/>
    </source>
</evidence>
<gene>
    <name evidence="5" type="ORF">CP98_05001</name>
</gene>
<protein>
    <submittedName>
        <fullName evidence="5">Phage prohead protease, HK97 family</fullName>
    </submittedName>
</protein>
<evidence type="ECO:0000256" key="1">
    <source>
        <dbReference type="ARBA" id="ARBA00022612"/>
    </source>
</evidence>
<evidence type="ECO:0000259" key="4">
    <source>
        <dbReference type="Pfam" id="PF04586"/>
    </source>
</evidence>
<sequence length="206" mass="23252">MSNLARAYSFIEIKSADDDRRIIEGVATTPTPDRSQDIVRPMGAKFSLPLPFLWQHRHDEPIGHVIDADPKPSGIKFKAHIQKTDEPGKLKDRLDEAWLSLKLKLVRATSIGFRPLKYSFIENGGIDFEEWDWLELSGVTIPANPDAAITAVKQFDRIFREAQGIPDLEILPPEARAPSGKTRVVKLDDPARVRAKPFVINRILRP</sequence>
<dbReference type="AlphaFoldDB" id="A0A084E6F4"/>
<dbReference type="GO" id="GO:0006508">
    <property type="term" value="P:proteolysis"/>
    <property type="evidence" value="ECO:0007669"/>
    <property type="project" value="UniProtKB-KW"/>
</dbReference>
<dbReference type="eggNOG" id="COG3740">
    <property type="taxonomic scope" value="Bacteria"/>
</dbReference>
<dbReference type="Proteomes" id="UP000028534">
    <property type="component" value="Unassembled WGS sequence"/>
</dbReference>
<dbReference type="PATRIC" id="fig|13690.10.peg.5169"/>
<keyword evidence="1" id="KW-1188">Viral release from host cell</keyword>
<dbReference type="GO" id="GO:0008233">
    <property type="term" value="F:peptidase activity"/>
    <property type="evidence" value="ECO:0007669"/>
    <property type="project" value="UniProtKB-KW"/>
</dbReference>
<keyword evidence="2 5" id="KW-0645">Protease</keyword>